<accession>A0ABS5CEA6</accession>
<dbReference type="Proteomes" id="UP000673394">
    <property type="component" value="Unassembled WGS sequence"/>
</dbReference>
<sequence>MTQDNQQQLQDFVKLIQSFSELTTTISLEWSNLNNANWVAVNLREYPFQYSIDVMKVKISHWAEALSNQAESRAVVVDNWLHPVQVESSY</sequence>
<keyword evidence="2" id="KW-1185">Reference proteome</keyword>
<proteinExistence type="predicted"/>
<dbReference type="RefSeq" id="WP_210659536.1">
    <property type="nucleotide sequence ID" value="NZ_JAGKSP010000006.1"/>
</dbReference>
<comment type="caution">
    <text evidence="1">The sequence shown here is derived from an EMBL/GenBank/DDBJ whole genome shotgun (WGS) entry which is preliminary data.</text>
</comment>
<gene>
    <name evidence="1" type="ORF">I8J30_16490</name>
</gene>
<reference evidence="1 2" key="1">
    <citation type="submission" date="2021-04" db="EMBL/GenBank/DDBJ databases">
        <title>Paenibacillus sp. DLE-14 whole genome sequence.</title>
        <authorList>
            <person name="Ham Y.J."/>
        </authorList>
    </citation>
    <scope>NUCLEOTIDE SEQUENCE [LARGE SCALE GENOMIC DNA]</scope>
    <source>
        <strain evidence="1 2">DLE-14</strain>
    </source>
</reference>
<name>A0ABS5CEA6_9BACL</name>
<evidence type="ECO:0000313" key="2">
    <source>
        <dbReference type="Proteomes" id="UP000673394"/>
    </source>
</evidence>
<evidence type="ECO:0000313" key="1">
    <source>
        <dbReference type="EMBL" id="MBP3964315.1"/>
    </source>
</evidence>
<organism evidence="1 2">
    <name type="scientific">Paenibacillus lignilyticus</name>
    <dbReference type="NCBI Taxonomy" id="1172615"/>
    <lineage>
        <taxon>Bacteria</taxon>
        <taxon>Bacillati</taxon>
        <taxon>Bacillota</taxon>
        <taxon>Bacilli</taxon>
        <taxon>Bacillales</taxon>
        <taxon>Paenibacillaceae</taxon>
        <taxon>Paenibacillus</taxon>
    </lineage>
</organism>
<dbReference type="EMBL" id="JAGKSP010000006">
    <property type="protein sequence ID" value="MBP3964315.1"/>
    <property type="molecule type" value="Genomic_DNA"/>
</dbReference>
<protein>
    <submittedName>
        <fullName evidence="1">Uncharacterized protein</fullName>
    </submittedName>
</protein>